<dbReference type="EMBL" id="JFZT01000014">
    <property type="protein sequence ID" value="EZQ11541.1"/>
    <property type="molecule type" value="Genomic_DNA"/>
</dbReference>
<dbReference type="AlphaFoldDB" id="A0A031LUP8"/>
<reference evidence="2 3" key="1">
    <citation type="submission" date="2014-03" db="EMBL/GenBank/DDBJ databases">
        <title>Draft genome sequence of the novel thermoacidophilic archaea Acidianus copahuensis ALE1 strain, isolated from Copahue volcanic area in Neuquen Argentina.</title>
        <authorList>
            <person name="Urbieta M.S."/>
            <person name="Rascovan N."/>
            <person name="Castro C."/>
            <person name="Revale S."/>
            <person name="Giaveno M.A."/>
            <person name="Vazquez M.P."/>
            <person name="Donati E.R."/>
        </authorList>
    </citation>
    <scope>NUCLEOTIDE SEQUENCE [LARGE SCALE GENOMIC DNA]</scope>
    <source>
        <strain evidence="2 3">ALE1</strain>
    </source>
</reference>
<feature type="transmembrane region" description="Helical" evidence="1">
    <location>
        <begin position="12"/>
        <end position="29"/>
    </location>
</feature>
<organism evidence="2 3">
    <name type="scientific">Candidatus Acidianus copahuensis</name>
    <dbReference type="NCBI Taxonomy" id="1160895"/>
    <lineage>
        <taxon>Archaea</taxon>
        <taxon>Thermoproteota</taxon>
        <taxon>Thermoprotei</taxon>
        <taxon>Sulfolobales</taxon>
        <taxon>Sulfolobaceae</taxon>
        <taxon>Acidianus</taxon>
    </lineage>
</organism>
<evidence type="ECO:0000256" key="1">
    <source>
        <dbReference type="SAM" id="Phobius"/>
    </source>
</evidence>
<gene>
    <name evidence="2" type="ORF">CM19_00800</name>
</gene>
<name>A0A031LUP8_9CREN</name>
<sequence>MEYKEYLARTSVLSYLSLSSLSLLFFGLIEDVIANVIATIISVSIASVECNKSKVIIAWVHYL</sequence>
<dbReference type="Proteomes" id="UP000024332">
    <property type="component" value="Unassembled WGS sequence"/>
</dbReference>
<comment type="caution">
    <text evidence="2">The sequence shown here is derived from an EMBL/GenBank/DDBJ whole genome shotgun (WGS) entry which is preliminary data.</text>
</comment>
<evidence type="ECO:0000313" key="3">
    <source>
        <dbReference type="Proteomes" id="UP000024332"/>
    </source>
</evidence>
<proteinExistence type="predicted"/>
<keyword evidence="3" id="KW-1185">Reference proteome</keyword>
<keyword evidence="1" id="KW-1133">Transmembrane helix</keyword>
<protein>
    <submittedName>
        <fullName evidence="2">Uncharacterized protein</fullName>
    </submittedName>
</protein>
<evidence type="ECO:0000313" key="2">
    <source>
        <dbReference type="EMBL" id="EZQ11541.1"/>
    </source>
</evidence>
<keyword evidence="1" id="KW-0812">Transmembrane</keyword>
<dbReference type="RefSeq" id="WP_150111332.1">
    <property type="nucleotide sequence ID" value="NZ_JFZT01000014.1"/>
</dbReference>
<keyword evidence="1" id="KW-0472">Membrane</keyword>
<accession>A0A031LUP8</accession>